<dbReference type="SUPFAM" id="SSF117281">
    <property type="entry name" value="Kelch motif"/>
    <property type="match status" value="1"/>
</dbReference>
<reference evidence="2" key="1">
    <citation type="journal article" date="2019" name="Database">
        <title>The radish genome database (RadishGD): an integrated information resource for radish genomics.</title>
        <authorList>
            <person name="Yu H.J."/>
            <person name="Baek S."/>
            <person name="Lee Y.J."/>
            <person name="Cho A."/>
            <person name="Mun J.H."/>
        </authorList>
    </citation>
    <scope>NUCLEOTIDE SEQUENCE [LARGE SCALE GENOMIC DNA]</scope>
    <source>
        <strain evidence="2">cv. WK10039</strain>
    </source>
</reference>
<dbReference type="InterPro" id="IPR057499">
    <property type="entry name" value="Kelch_FKB95"/>
</dbReference>
<evidence type="ECO:0000259" key="1">
    <source>
        <dbReference type="PROSITE" id="PS50181"/>
    </source>
</evidence>
<organism evidence="2 3">
    <name type="scientific">Raphanus sativus</name>
    <name type="common">Radish</name>
    <name type="synonym">Raphanus raphanistrum var. sativus</name>
    <dbReference type="NCBI Taxonomy" id="3726"/>
    <lineage>
        <taxon>Eukaryota</taxon>
        <taxon>Viridiplantae</taxon>
        <taxon>Streptophyta</taxon>
        <taxon>Embryophyta</taxon>
        <taxon>Tracheophyta</taxon>
        <taxon>Spermatophyta</taxon>
        <taxon>Magnoliopsida</taxon>
        <taxon>eudicotyledons</taxon>
        <taxon>Gunneridae</taxon>
        <taxon>Pentapetalae</taxon>
        <taxon>rosids</taxon>
        <taxon>malvids</taxon>
        <taxon>Brassicales</taxon>
        <taxon>Brassicaceae</taxon>
        <taxon>Brassiceae</taxon>
        <taxon>Raphanus</taxon>
    </lineage>
</organism>
<dbReference type="KEGG" id="rsz:108810045"/>
<accession>A0A6J0JSE3</accession>
<protein>
    <submittedName>
        <fullName evidence="3">F-box/kelch-repeat protein At4g38940-like</fullName>
    </submittedName>
</protein>
<dbReference type="Pfam" id="PF00646">
    <property type="entry name" value="F-box"/>
    <property type="match status" value="1"/>
</dbReference>
<dbReference type="GeneID" id="108810045"/>
<proteinExistence type="predicted"/>
<dbReference type="InterPro" id="IPR050354">
    <property type="entry name" value="F-box/kelch-repeat_ARATH"/>
</dbReference>
<name>A0A6J0JSE3_RAPSA</name>
<dbReference type="PROSITE" id="PS50181">
    <property type="entry name" value="FBOX"/>
    <property type="match status" value="1"/>
</dbReference>
<dbReference type="InterPro" id="IPR001810">
    <property type="entry name" value="F-box_dom"/>
</dbReference>
<evidence type="ECO:0000313" key="3">
    <source>
        <dbReference type="RefSeq" id="XP_018437674.1"/>
    </source>
</evidence>
<dbReference type="SMART" id="SM00256">
    <property type="entry name" value="FBOX"/>
    <property type="match status" value="1"/>
</dbReference>
<dbReference type="SUPFAM" id="SSF81383">
    <property type="entry name" value="F-box domain"/>
    <property type="match status" value="1"/>
</dbReference>
<dbReference type="RefSeq" id="XP_018437674.1">
    <property type="nucleotide sequence ID" value="XM_018582172.2"/>
</dbReference>
<feature type="domain" description="F-box" evidence="1">
    <location>
        <begin position="18"/>
        <end position="64"/>
    </location>
</feature>
<dbReference type="PANTHER" id="PTHR24414">
    <property type="entry name" value="F-BOX/KELCH-REPEAT PROTEIN SKIP4"/>
    <property type="match status" value="1"/>
</dbReference>
<dbReference type="Gene3D" id="2.120.10.80">
    <property type="entry name" value="Kelch-type beta propeller"/>
    <property type="match status" value="1"/>
</dbReference>
<gene>
    <name evidence="3" type="primary">LOC108810045</name>
</gene>
<dbReference type="InterPro" id="IPR015915">
    <property type="entry name" value="Kelch-typ_b-propeller"/>
</dbReference>
<dbReference type="PANTHER" id="PTHR24414:SF151">
    <property type="entry name" value="F-BOX DOMAIN-CONTAINING PROTEIN"/>
    <property type="match status" value="1"/>
</dbReference>
<sequence>MVPKTKEEDEKSSEAKSSLIIPSLPEDVIIDILAHSSRFDHPTLSLVSKHFRSLVASPDLYARRFLLACTEDYLYVALYDISTCYSYSWYILCRKSNGSHSLVPAPSTIPSMYYPESSVAVGSRIYVFSGIDYTNKRTNAFCMDCRSHMVEPIPSIPVPLVCTFAGFIDGKIYVIGIGLCYDDRKSVIVVFDIETQKWERVMIKPEIEEALRTRYTVLVW</sequence>
<dbReference type="CDD" id="cd22152">
    <property type="entry name" value="F-box_AtAFR-like"/>
    <property type="match status" value="1"/>
</dbReference>
<evidence type="ECO:0000313" key="2">
    <source>
        <dbReference type="Proteomes" id="UP000504610"/>
    </source>
</evidence>
<dbReference type="Pfam" id="PF25210">
    <property type="entry name" value="Kelch_FKB95"/>
    <property type="match status" value="1"/>
</dbReference>
<keyword evidence="2" id="KW-1185">Reference proteome</keyword>
<dbReference type="Proteomes" id="UP000504610">
    <property type="component" value="Chromosome 6"/>
</dbReference>
<reference evidence="3" key="2">
    <citation type="submission" date="2025-08" db="UniProtKB">
        <authorList>
            <consortium name="RefSeq"/>
        </authorList>
    </citation>
    <scope>IDENTIFICATION</scope>
    <source>
        <tissue evidence="3">Leaf</tissue>
    </source>
</reference>
<dbReference type="AlphaFoldDB" id="A0A6J0JSE3"/>
<dbReference type="OrthoDB" id="1110797at2759"/>
<dbReference type="InterPro" id="IPR036047">
    <property type="entry name" value="F-box-like_dom_sf"/>
</dbReference>